<keyword evidence="8" id="KW-0675">Receptor</keyword>
<evidence type="ECO:0000313" key="13">
    <source>
        <dbReference type="Proteomes" id="UP000824782"/>
    </source>
</evidence>
<feature type="domain" description="G-protein coupled receptors family 1 profile" evidence="11">
    <location>
        <begin position="1"/>
        <end position="253"/>
    </location>
</feature>
<sequence length="278" mass="32448">MFHSWKSLNDHVCCFCQVFYRSIQKQHSQTVLKLLLVWILSFLLYSPAILLWESIFSYTNIPEDLCIAGFHYTWYFLLVASSIGFALPFISISFFNLSIYWNITKRSRKRRQSLASPSARDKENNVNSYIIATNLVLSNGQSDVQQDSKSPLKRRVNFPFPLKKQQLGNQICFPSPQNEGVHSGELHIIKLSRDKKVAQSLAILVCVFAMCWAPYTFLMSIRAACHGYCIDSYWYEITFWLLWINSAINPMLYPLCHKQFRSAFLKVFIHLCLWRTVK</sequence>
<keyword evidence="7 10" id="KW-0472">Membrane</keyword>
<dbReference type="InterPro" id="IPR017452">
    <property type="entry name" value="GPCR_Rhodpsn_7TM"/>
</dbReference>
<evidence type="ECO:0000256" key="5">
    <source>
        <dbReference type="ARBA" id="ARBA00022989"/>
    </source>
</evidence>
<evidence type="ECO:0000256" key="9">
    <source>
        <dbReference type="ARBA" id="ARBA00023224"/>
    </source>
</evidence>
<evidence type="ECO:0000256" key="4">
    <source>
        <dbReference type="ARBA" id="ARBA00022692"/>
    </source>
</evidence>
<protein>
    <recommendedName>
        <fullName evidence="11">G-protein coupled receptors family 1 profile domain-containing protein</fullName>
    </recommendedName>
</protein>
<comment type="caution">
    <text evidence="12">The sequence shown here is derived from an EMBL/GenBank/DDBJ whole genome shotgun (WGS) entry which is preliminary data.</text>
</comment>
<dbReference type="InterPro" id="IPR003980">
    <property type="entry name" value="Histamine_H3_rcpt"/>
</dbReference>
<dbReference type="SUPFAM" id="SSF81321">
    <property type="entry name" value="Family A G protein-coupled receptor-like"/>
    <property type="match status" value="1"/>
</dbReference>
<dbReference type="Proteomes" id="UP000824782">
    <property type="component" value="Unassembled WGS sequence"/>
</dbReference>
<evidence type="ECO:0000256" key="8">
    <source>
        <dbReference type="ARBA" id="ARBA00023170"/>
    </source>
</evidence>
<keyword evidence="5 10" id="KW-1133">Transmembrane helix</keyword>
<keyword evidence="13" id="KW-1185">Reference proteome</keyword>
<comment type="subcellular location">
    <subcellularLocation>
        <location evidence="1">Cell membrane</location>
        <topology evidence="1">Multi-pass membrane protein</topology>
    </subcellularLocation>
</comment>
<feature type="transmembrane region" description="Helical" evidence="10">
    <location>
        <begin position="31"/>
        <end position="52"/>
    </location>
</feature>
<dbReference type="PROSITE" id="PS50262">
    <property type="entry name" value="G_PROTEIN_RECEP_F1_2"/>
    <property type="match status" value="1"/>
</dbReference>
<dbReference type="Pfam" id="PF00001">
    <property type="entry name" value="7tm_1"/>
    <property type="match status" value="1"/>
</dbReference>
<organism evidence="12 13">
    <name type="scientific">Engystomops pustulosus</name>
    <name type="common">Tungara frog</name>
    <name type="synonym">Physalaemus pustulosus</name>
    <dbReference type="NCBI Taxonomy" id="76066"/>
    <lineage>
        <taxon>Eukaryota</taxon>
        <taxon>Metazoa</taxon>
        <taxon>Chordata</taxon>
        <taxon>Craniata</taxon>
        <taxon>Vertebrata</taxon>
        <taxon>Euteleostomi</taxon>
        <taxon>Amphibia</taxon>
        <taxon>Batrachia</taxon>
        <taxon>Anura</taxon>
        <taxon>Neobatrachia</taxon>
        <taxon>Hyloidea</taxon>
        <taxon>Leptodactylidae</taxon>
        <taxon>Leiuperinae</taxon>
        <taxon>Engystomops</taxon>
    </lineage>
</organism>
<evidence type="ECO:0000313" key="12">
    <source>
        <dbReference type="EMBL" id="KAG8571039.1"/>
    </source>
</evidence>
<dbReference type="EMBL" id="WNYA01000005">
    <property type="protein sequence ID" value="KAG8571039.1"/>
    <property type="molecule type" value="Genomic_DNA"/>
</dbReference>
<evidence type="ECO:0000256" key="7">
    <source>
        <dbReference type="ARBA" id="ARBA00023136"/>
    </source>
</evidence>
<keyword evidence="3" id="KW-0597">Phosphoprotein</keyword>
<dbReference type="PANTHER" id="PTHR24247">
    <property type="entry name" value="5-HYDROXYTRYPTAMINE RECEPTOR"/>
    <property type="match status" value="1"/>
</dbReference>
<dbReference type="GO" id="GO:0004969">
    <property type="term" value="F:histamine receptor activity"/>
    <property type="evidence" value="ECO:0007669"/>
    <property type="project" value="InterPro"/>
</dbReference>
<evidence type="ECO:0000256" key="3">
    <source>
        <dbReference type="ARBA" id="ARBA00022553"/>
    </source>
</evidence>
<dbReference type="GO" id="GO:0005886">
    <property type="term" value="C:plasma membrane"/>
    <property type="evidence" value="ECO:0007669"/>
    <property type="project" value="UniProtKB-SubCell"/>
</dbReference>
<dbReference type="AlphaFoldDB" id="A0AAV7BEL6"/>
<dbReference type="PRINTS" id="PR00237">
    <property type="entry name" value="GPCRRHODOPSN"/>
</dbReference>
<feature type="transmembrane region" description="Helical" evidence="10">
    <location>
        <begin position="72"/>
        <end position="101"/>
    </location>
</feature>
<dbReference type="Gene3D" id="1.20.1070.10">
    <property type="entry name" value="Rhodopsin 7-helix transmembrane proteins"/>
    <property type="match status" value="1"/>
</dbReference>
<evidence type="ECO:0000256" key="1">
    <source>
        <dbReference type="ARBA" id="ARBA00004651"/>
    </source>
</evidence>
<dbReference type="GO" id="GO:0030425">
    <property type="term" value="C:dendrite"/>
    <property type="evidence" value="ECO:0007669"/>
    <property type="project" value="TreeGrafter"/>
</dbReference>
<evidence type="ECO:0000256" key="6">
    <source>
        <dbReference type="ARBA" id="ARBA00023040"/>
    </source>
</evidence>
<dbReference type="InterPro" id="IPR000276">
    <property type="entry name" value="GPCR_Rhodpsn"/>
</dbReference>
<feature type="transmembrane region" description="Helical" evidence="10">
    <location>
        <begin position="237"/>
        <end position="256"/>
    </location>
</feature>
<reference evidence="12" key="1">
    <citation type="thesis" date="2020" institute="ProQuest LLC" country="789 East Eisenhower Parkway, Ann Arbor, MI, USA">
        <title>Comparative Genomics and Chromosome Evolution.</title>
        <authorList>
            <person name="Mudd A.B."/>
        </authorList>
    </citation>
    <scope>NUCLEOTIDE SEQUENCE</scope>
    <source>
        <strain evidence="12">237g6f4</strain>
        <tissue evidence="12">Blood</tissue>
    </source>
</reference>
<dbReference type="GO" id="GO:0007197">
    <property type="term" value="P:adenylate cyclase-inhibiting G protein-coupled acetylcholine receptor signaling pathway"/>
    <property type="evidence" value="ECO:0007669"/>
    <property type="project" value="TreeGrafter"/>
</dbReference>
<dbReference type="GO" id="GO:0016907">
    <property type="term" value="F:G protein-coupled acetylcholine receptor activity"/>
    <property type="evidence" value="ECO:0007669"/>
    <property type="project" value="TreeGrafter"/>
</dbReference>
<accession>A0AAV7BEL6</accession>
<keyword evidence="4 10" id="KW-0812">Transmembrane</keyword>
<keyword evidence="6" id="KW-0297">G-protein coupled receptor</keyword>
<feature type="transmembrane region" description="Helical" evidence="10">
    <location>
        <begin position="197"/>
        <end position="217"/>
    </location>
</feature>
<dbReference type="GO" id="GO:0045202">
    <property type="term" value="C:synapse"/>
    <property type="evidence" value="ECO:0007669"/>
    <property type="project" value="TreeGrafter"/>
</dbReference>
<name>A0AAV7BEL6_ENGPU</name>
<dbReference type="PANTHER" id="PTHR24247:SF254">
    <property type="entry name" value="HISTAMINE H3 RECEPTOR"/>
    <property type="match status" value="1"/>
</dbReference>
<dbReference type="PRINTS" id="PR01471">
    <property type="entry name" value="HISTAMINEH3R"/>
</dbReference>
<dbReference type="GO" id="GO:0004993">
    <property type="term" value="F:G protein-coupled serotonin receptor activity"/>
    <property type="evidence" value="ECO:0007669"/>
    <property type="project" value="TreeGrafter"/>
</dbReference>
<gene>
    <name evidence="12" type="ORF">GDO81_011512</name>
</gene>
<dbReference type="GO" id="GO:0007187">
    <property type="term" value="P:G protein-coupled receptor signaling pathway, coupled to cyclic nucleotide second messenger"/>
    <property type="evidence" value="ECO:0007669"/>
    <property type="project" value="TreeGrafter"/>
</dbReference>
<evidence type="ECO:0000256" key="2">
    <source>
        <dbReference type="ARBA" id="ARBA00022475"/>
    </source>
</evidence>
<evidence type="ECO:0000259" key="11">
    <source>
        <dbReference type="PROSITE" id="PS50262"/>
    </source>
</evidence>
<keyword evidence="9" id="KW-0807">Transducer</keyword>
<proteinExistence type="predicted"/>
<evidence type="ECO:0000256" key="10">
    <source>
        <dbReference type="SAM" id="Phobius"/>
    </source>
</evidence>
<keyword evidence="2" id="KW-1003">Cell membrane</keyword>